<dbReference type="SUPFAM" id="SSF52047">
    <property type="entry name" value="RNI-like"/>
    <property type="match status" value="1"/>
</dbReference>
<organism evidence="1 2">
    <name type="scientific">Armillaria luteobubalina</name>
    <dbReference type="NCBI Taxonomy" id="153913"/>
    <lineage>
        <taxon>Eukaryota</taxon>
        <taxon>Fungi</taxon>
        <taxon>Dikarya</taxon>
        <taxon>Basidiomycota</taxon>
        <taxon>Agaricomycotina</taxon>
        <taxon>Agaricomycetes</taxon>
        <taxon>Agaricomycetidae</taxon>
        <taxon>Agaricales</taxon>
        <taxon>Marasmiineae</taxon>
        <taxon>Physalacriaceae</taxon>
        <taxon>Armillaria</taxon>
    </lineage>
</organism>
<accession>A0AA39PMD0</accession>
<gene>
    <name evidence="1" type="ORF">EDD18DRAFT_1193712</name>
</gene>
<comment type="caution">
    <text evidence="1">The sequence shown here is derived from an EMBL/GenBank/DDBJ whole genome shotgun (WGS) entry which is preliminary data.</text>
</comment>
<proteinExistence type="predicted"/>
<evidence type="ECO:0000313" key="1">
    <source>
        <dbReference type="EMBL" id="KAK0486759.1"/>
    </source>
</evidence>
<name>A0AA39PMD0_9AGAR</name>
<dbReference type="Proteomes" id="UP001175228">
    <property type="component" value="Unassembled WGS sequence"/>
</dbReference>
<reference evidence="1" key="1">
    <citation type="submission" date="2023-06" db="EMBL/GenBank/DDBJ databases">
        <authorList>
            <consortium name="Lawrence Berkeley National Laboratory"/>
            <person name="Ahrendt S."/>
            <person name="Sahu N."/>
            <person name="Indic B."/>
            <person name="Wong-Bajracharya J."/>
            <person name="Merenyi Z."/>
            <person name="Ke H.-M."/>
            <person name="Monk M."/>
            <person name="Kocsube S."/>
            <person name="Drula E."/>
            <person name="Lipzen A."/>
            <person name="Balint B."/>
            <person name="Henrissat B."/>
            <person name="Andreopoulos B."/>
            <person name="Martin F.M."/>
            <person name="Harder C.B."/>
            <person name="Rigling D."/>
            <person name="Ford K.L."/>
            <person name="Foster G.D."/>
            <person name="Pangilinan J."/>
            <person name="Papanicolaou A."/>
            <person name="Barry K."/>
            <person name="LaButti K."/>
            <person name="Viragh M."/>
            <person name="Koriabine M."/>
            <person name="Yan M."/>
            <person name="Riley R."/>
            <person name="Champramary S."/>
            <person name="Plett K.L."/>
            <person name="Tsai I.J."/>
            <person name="Slot J."/>
            <person name="Sipos G."/>
            <person name="Plett J."/>
            <person name="Nagy L.G."/>
            <person name="Grigoriev I.V."/>
        </authorList>
    </citation>
    <scope>NUCLEOTIDE SEQUENCE</scope>
    <source>
        <strain evidence="1">HWK02</strain>
    </source>
</reference>
<evidence type="ECO:0000313" key="2">
    <source>
        <dbReference type="Proteomes" id="UP001175228"/>
    </source>
</evidence>
<dbReference type="InterPro" id="IPR032675">
    <property type="entry name" value="LRR_dom_sf"/>
</dbReference>
<dbReference type="EMBL" id="JAUEPU010000045">
    <property type="protein sequence ID" value="KAK0486759.1"/>
    <property type="molecule type" value="Genomic_DNA"/>
</dbReference>
<dbReference type="AlphaFoldDB" id="A0AA39PMD0"/>
<protein>
    <submittedName>
        <fullName evidence="1">Uncharacterized protein</fullName>
    </submittedName>
</protein>
<keyword evidence="2" id="KW-1185">Reference proteome</keyword>
<sequence length="409" mass="46764">MKQLPQELINAIVDGTQDESGNRRKTLLSCSLTSRAFLPRTRKYLFHTVSFGTGKYFRDFHQICQMSLVHIPRLVKYLCVDNERIEDLYSDEILPYAVASFTNMKSIHLRRLDWDDINDATRRALGAHAFESISFDSCSFRSSAQLCAFISGSSSTLRKLSFSRSEMLSDDHESFLGRRPEIEELIFYEDRAEVFDVKLLLSKSFSPVVLSSLQVLEVCINTQEHVDSIQMFLDSITTPLDRLEVFHVKRDFSGPINTDWLDASLILDNVVSLSITLDDCLRPEYSDANFLSWWIENINSHGSESKFECILLRVRPNSSLAFPPFYEEDIWEDLAQALAAAKVKTLGAVVYPTHVQDDDASYVWGQISRNQLAARYYRIESWVGIAEFDSQGRMYKDSHGQLGPFASYS</sequence>
<dbReference type="Gene3D" id="3.80.10.10">
    <property type="entry name" value="Ribonuclease Inhibitor"/>
    <property type="match status" value="1"/>
</dbReference>